<dbReference type="OrthoDB" id="10586351at2759"/>
<feature type="region of interest" description="Disordered" evidence="1">
    <location>
        <begin position="263"/>
        <end position="288"/>
    </location>
</feature>
<dbReference type="Proteomes" id="UP000030763">
    <property type="component" value="Unassembled WGS sequence"/>
</dbReference>
<keyword evidence="2" id="KW-0378">Hydrolase</keyword>
<evidence type="ECO:0000313" key="3">
    <source>
        <dbReference type="Proteomes" id="UP000030763"/>
    </source>
</evidence>
<proteinExistence type="predicted"/>
<dbReference type="VEuPathDB" id="ToxoDB:EMWEY_00025460"/>
<dbReference type="GO" id="GO:0004439">
    <property type="term" value="F:phosphatidylinositol-4,5-bisphosphate 5-phosphatase activity"/>
    <property type="evidence" value="ECO:0007669"/>
    <property type="project" value="UniProtKB-EC"/>
</dbReference>
<reference evidence="2" key="2">
    <citation type="submission" date="2013-10" db="EMBL/GenBank/DDBJ databases">
        <authorList>
            <person name="Aslett M."/>
        </authorList>
    </citation>
    <scope>NUCLEOTIDE SEQUENCE [LARGE SCALE GENOMIC DNA]</scope>
    <source>
        <strain evidence="2">Weybridge</strain>
    </source>
</reference>
<dbReference type="EMBL" id="HG720933">
    <property type="protein sequence ID" value="CDJ59861.1"/>
    <property type="molecule type" value="Genomic_DNA"/>
</dbReference>
<evidence type="ECO:0000313" key="2">
    <source>
        <dbReference type="EMBL" id="CDJ59861.1"/>
    </source>
</evidence>
<evidence type="ECO:0000256" key="1">
    <source>
        <dbReference type="SAM" id="MobiDB-lite"/>
    </source>
</evidence>
<reference evidence="2" key="1">
    <citation type="submission" date="2013-10" db="EMBL/GenBank/DDBJ databases">
        <title>Genomic analysis of the causative agents of coccidiosis in chickens.</title>
        <authorList>
            <person name="Reid A.J."/>
            <person name="Blake D."/>
            <person name="Billington K."/>
            <person name="Browne H."/>
            <person name="Dunn M."/>
            <person name="Hung S."/>
            <person name="Kawahara F."/>
            <person name="Miranda-Saavedra D."/>
            <person name="Mourier T."/>
            <person name="Nagra H."/>
            <person name="Otto T.D."/>
            <person name="Rawlings N."/>
            <person name="Sanchez A."/>
            <person name="Sanders M."/>
            <person name="Subramaniam C."/>
            <person name="Tay Y."/>
            <person name="Dear P."/>
            <person name="Doerig C."/>
            <person name="Gruber A."/>
            <person name="Parkinson J."/>
            <person name="Shirley M."/>
            <person name="Wan K.L."/>
            <person name="Berriman M."/>
            <person name="Tomley F."/>
            <person name="Pain A."/>
        </authorList>
    </citation>
    <scope>NUCLEOTIDE SEQUENCE [LARGE SCALE GENOMIC DNA]</scope>
    <source>
        <strain evidence="2">Weybridge</strain>
    </source>
</reference>
<feature type="compositionally biased region" description="Basic residues" evidence="1">
    <location>
        <begin position="159"/>
        <end position="173"/>
    </location>
</feature>
<name>U6M752_EIMMA</name>
<feature type="region of interest" description="Disordered" evidence="1">
    <location>
        <begin position="33"/>
        <end position="56"/>
    </location>
</feature>
<keyword evidence="3" id="KW-1185">Reference proteome</keyword>
<dbReference type="PANTHER" id="PTHR24330:SF19">
    <property type="entry name" value="MEDIATOR OF RNA POLYMERASE II TRANSCRIPTION SUBUNIT 29"/>
    <property type="match status" value="1"/>
</dbReference>
<feature type="compositionally biased region" description="Polar residues" evidence="1">
    <location>
        <begin position="140"/>
        <end position="150"/>
    </location>
</feature>
<sequence>MSTYTPHSEMHAADRGYLLTSVVSDIRSTSSLTDISNTCSRSSSRDSSRSSCNNSCTSRSLADTEEVSRDLLLQGAAIQAYESPIHLMPLGKEEEVAHRCCTLDDLQIRQHCTEQEQEQELGDLLVGEAIEELEGKLPVSSDTEMETCSGSPVEELPYHHHHQHQDHHHHYHHLQQQQQEQQQEQQQQQQQQQEQEQQQEQQQKKVLLDNNLLDNNKDCSYPIDESTRVSVLPLFTVVNKTEASGGPPTPSFEWKYEKLQQKLQQHQQQQHHHEQQQEQQQQMQDEEEGGDLALRWECRVVTPCVGLGVDCFSAEGCGVVVCGSPYSLFNNCCNVELPTPFVIRSGSSSSRDSLITPPTDSSGRGGLGAASAGDRKALTHVGHIEEEILLDADDKQAAAHTLGWGKPIKLFVGT</sequence>
<accession>U6M752</accession>
<feature type="region of interest" description="Disordered" evidence="1">
    <location>
        <begin position="135"/>
        <end position="197"/>
    </location>
</feature>
<dbReference type="InterPro" id="IPR052145">
    <property type="entry name" value="Mediator/Homeobox_domain"/>
</dbReference>
<dbReference type="PANTHER" id="PTHR24330">
    <property type="entry name" value="HOMEOBOX PROTEIN BARH-LIKE"/>
    <property type="match status" value="1"/>
</dbReference>
<feature type="non-terminal residue" evidence="2">
    <location>
        <position position="414"/>
    </location>
</feature>
<dbReference type="GeneID" id="25336532"/>
<dbReference type="RefSeq" id="XP_013336506.1">
    <property type="nucleotide sequence ID" value="XM_013481052.1"/>
</dbReference>
<feature type="compositionally biased region" description="Low complexity" evidence="1">
    <location>
        <begin position="174"/>
        <end position="197"/>
    </location>
</feature>
<gene>
    <name evidence="2" type="ORF">EMWEY_00025460</name>
</gene>
<dbReference type="AlphaFoldDB" id="U6M752"/>
<dbReference type="EC" id="3.1.3.36" evidence="2"/>
<feature type="region of interest" description="Disordered" evidence="1">
    <location>
        <begin position="346"/>
        <end position="371"/>
    </location>
</feature>
<protein>
    <submittedName>
        <fullName evidence="2">Inositol-1,4,5-trisphosphate 5-phosphatase 2, related, related</fullName>
        <ecNumber evidence="2">3.1.3.36</ecNumber>
    </submittedName>
</protein>
<organism evidence="2 3">
    <name type="scientific">Eimeria maxima</name>
    <name type="common">Coccidian parasite</name>
    <dbReference type="NCBI Taxonomy" id="5804"/>
    <lineage>
        <taxon>Eukaryota</taxon>
        <taxon>Sar</taxon>
        <taxon>Alveolata</taxon>
        <taxon>Apicomplexa</taxon>
        <taxon>Conoidasida</taxon>
        <taxon>Coccidia</taxon>
        <taxon>Eucoccidiorida</taxon>
        <taxon>Eimeriorina</taxon>
        <taxon>Eimeriidae</taxon>
        <taxon>Eimeria</taxon>
    </lineage>
</organism>
<dbReference type="OMA" id="TSHREEN"/>